<keyword evidence="9" id="KW-1185">Reference proteome</keyword>
<name>A0A9P5TXG2_9AGAR</name>
<dbReference type="Pfam" id="PF01185">
    <property type="entry name" value="Hydrophobin"/>
    <property type="match status" value="1"/>
</dbReference>
<dbReference type="GO" id="GO:0009277">
    <property type="term" value="C:fungal-type cell wall"/>
    <property type="evidence" value="ECO:0007669"/>
    <property type="project" value="InterPro"/>
</dbReference>
<feature type="chain" id="PRO_5040537461" description="Hydrophobin" evidence="7">
    <location>
        <begin position="24"/>
        <end position="107"/>
    </location>
</feature>
<dbReference type="Proteomes" id="UP000772434">
    <property type="component" value="Unassembled WGS sequence"/>
</dbReference>
<dbReference type="CDD" id="cd23507">
    <property type="entry name" value="hydrophobin_I"/>
    <property type="match status" value="1"/>
</dbReference>
<evidence type="ECO:0000256" key="5">
    <source>
        <dbReference type="ARBA" id="ARBA00023157"/>
    </source>
</evidence>
<evidence type="ECO:0000313" key="9">
    <source>
        <dbReference type="Proteomes" id="UP000772434"/>
    </source>
</evidence>
<evidence type="ECO:0000313" key="8">
    <source>
        <dbReference type="EMBL" id="KAF9056911.1"/>
    </source>
</evidence>
<comment type="caution">
    <text evidence="8">The sequence shown here is derived from an EMBL/GenBank/DDBJ whole genome shotgun (WGS) entry which is preliminary data.</text>
</comment>
<organism evidence="8 9">
    <name type="scientific">Rhodocollybia butyracea</name>
    <dbReference type="NCBI Taxonomy" id="206335"/>
    <lineage>
        <taxon>Eukaryota</taxon>
        <taxon>Fungi</taxon>
        <taxon>Dikarya</taxon>
        <taxon>Basidiomycota</taxon>
        <taxon>Agaricomycotina</taxon>
        <taxon>Agaricomycetes</taxon>
        <taxon>Agaricomycetidae</taxon>
        <taxon>Agaricales</taxon>
        <taxon>Marasmiineae</taxon>
        <taxon>Omphalotaceae</taxon>
        <taxon>Rhodocollybia</taxon>
    </lineage>
</organism>
<comment type="similarity">
    <text evidence="2 7">Belongs to the fungal hydrophobin family.</text>
</comment>
<dbReference type="EMBL" id="JADNRY010000411">
    <property type="protein sequence ID" value="KAF9056911.1"/>
    <property type="molecule type" value="Genomic_DNA"/>
</dbReference>
<dbReference type="AlphaFoldDB" id="A0A9P5TXG2"/>
<proteinExistence type="inferred from homology"/>
<comment type="subunit">
    <text evidence="6">Self-assembles to form functional amyloid fibrils called rodlets. Self-assembly into fibrillar rodlets occurs spontaneously at hydrophobic:hydrophilic interfaces and the rodlets further associate laterally to form amphipathic monolayers.</text>
</comment>
<evidence type="ECO:0000256" key="6">
    <source>
        <dbReference type="ARBA" id="ARBA00093546"/>
    </source>
</evidence>
<gene>
    <name evidence="8" type="ORF">BDP27DRAFT_1372959</name>
</gene>
<evidence type="ECO:0000256" key="7">
    <source>
        <dbReference type="RuleBase" id="RU365009"/>
    </source>
</evidence>
<feature type="signal peptide" evidence="7">
    <location>
        <begin position="1"/>
        <end position="23"/>
    </location>
</feature>
<sequence>MQFKLSFIAAALTTLSVTTRVAADAAAPLLSPLASCCQTVGCAATLPGASAILSLLEITLPDPEVLIGLVCSPEATVGFTGSCSNVAVCCEDNNHNGLVAVDCVPVF</sequence>
<dbReference type="OrthoDB" id="4225815at2759"/>
<comment type="subcellular location">
    <subcellularLocation>
        <location evidence="1 7">Secreted</location>
        <location evidence="1 7">Cell wall</location>
    </subcellularLocation>
</comment>
<dbReference type="InterPro" id="IPR001338">
    <property type="entry name" value="Class_I_Hydrophobin"/>
</dbReference>
<dbReference type="GO" id="GO:0005199">
    <property type="term" value="F:structural constituent of cell wall"/>
    <property type="evidence" value="ECO:0007669"/>
    <property type="project" value="InterPro"/>
</dbReference>
<protein>
    <recommendedName>
        <fullName evidence="7">Hydrophobin</fullName>
    </recommendedName>
</protein>
<accession>A0A9P5TXG2</accession>
<keyword evidence="4 7" id="KW-0964">Secreted</keyword>
<evidence type="ECO:0000256" key="1">
    <source>
        <dbReference type="ARBA" id="ARBA00004191"/>
    </source>
</evidence>
<reference evidence="8" key="1">
    <citation type="submission" date="2020-11" db="EMBL/GenBank/DDBJ databases">
        <authorList>
            <consortium name="DOE Joint Genome Institute"/>
            <person name="Ahrendt S."/>
            <person name="Riley R."/>
            <person name="Andreopoulos W."/>
            <person name="Labutti K."/>
            <person name="Pangilinan J."/>
            <person name="Ruiz-Duenas F.J."/>
            <person name="Barrasa J.M."/>
            <person name="Sanchez-Garcia M."/>
            <person name="Camarero S."/>
            <person name="Miyauchi S."/>
            <person name="Serrano A."/>
            <person name="Linde D."/>
            <person name="Babiker R."/>
            <person name="Drula E."/>
            <person name="Ayuso-Fernandez I."/>
            <person name="Pacheco R."/>
            <person name="Padilla G."/>
            <person name="Ferreira P."/>
            <person name="Barriuso J."/>
            <person name="Kellner H."/>
            <person name="Castanera R."/>
            <person name="Alfaro M."/>
            <person name="Ramirez L."/>
            <person name="Pisabarro A.G."/>
            <person name="Kuo A."/>
            <person name="Tritt A."/>
            <person name="Lipzen A."/>
            <person name="He G."/>
            <person name="Yan M."/>
            <person name="Ng V."/>
            <person name="Cullen D."/>
            <person name="Martin F."/>
            <person name="Rosso M.-N."/>
            <person name="Henrissat B."/>
            <person name="Hibbett D."/>
            <person name="Martinez A.T."/>
            <person name="Grigoriev I.V."/>
        </authorList>
    </citation>
    <scope>NUCLEOTIDE SEQUENCE</scope>
    <source>
        <strain evidence="8">AH 40177</strain>
    </source>
</reference>
<keyword evidence="3 7" id="KW-0134">Cell wall</keyword>
<evidence type="ECO:0000256" key="3">
    <source>
        <dbReference type="ARBA" id="ARBA00022512"/>
    </source>
</evidence>
<evidence type="ECO:0000256" key="4">
    <source>
        <dbReference type="ARBA" id="ARBA00022525"/>
    </source>
</evidence>
<keyword evidence="5 7" id="KW-1015">Disulfide bond</keyword>
<keyword evidence="7" id="KW-0732">Signal</keyword>
<evidence type="ECO:0000256" key="2">
    <source>
        <dbReference type="ARBA" id="ARBA00010446"/>
    </source>
</evidence>
<dbReference type="SMART" id="SM00075">
    <property type="entry name" value="HYDRO"/>
    <property type="match status" value="1"/>
</dbReference>